<dbReference type="InterPro" id="IPR018768">
    <property type="entry name" value="DUF2344"/>
</dbReference>
<dbReference type="KEGG" id="ocy:OSSY52_10190"/>
<dbReference type="Proteomes" id="UP000516361">
    <property type="component" value="Chromosome"/>
</dbReference>
<dbReference type="EMBL" id="AP018712">
    <property type="protein sequence ID" value="BBE30878.1"/>
    <property type="molecule type" value="Genomic_DNA"/>
</dbReference>
<protein>
    <recommendedName>
        <fullName evidence="1">DUF2344 domain-containing protein</fullName>
    </recommendedName>
</protein>
<gene>
    <name evidence="2" type="ORF">OSSY52_10190</name>
</gene>
<feature type="domain" description="DUF2344" evidence="1">
    <location>
        <begin position="2"/>
        <end position="160"/>
    </location>
</feature>
<evidence type="ECO:0000313" key="3">
    <source>
        <dbReference type="Proteomes" id="UP000516361"/>
    </source>
</evidence>
<evidence type="ECO:0000259" key="1">
    <source>
        <dbReference type="Pfam" id="PF10105"/>
    </source>
</evidence>
<dbReference type="NCBIfam" id="TIGR03936">
    <property type="entry name" value="sam_1_link_chp"/>
    <property type="match status" value="1"/>
</dbReference>
<sequence length="181" mass="21699">MRYLLKIKKHGKFIYTSHHDTNRAIEYTLRRLNCPMKFSKGYHPIPSFSFSPPIPLGYMVKELYIAVDTIKNFDFSNFNKKSPKGLTLMDAKIVDDKYTPVNEIKGYYITAYLSKNMYEKLLKINPEFSNLKAFKNKKNIFVIEYYRDIKNFHNILKDLKYEEYQREFVYLICKKTLLKNN</sequence>
<dbReference type="InParanoid" id="A0A7G1G390"/>
<organism evidence="2 3">
    <name type="scientific">Tepiditoga spiralis</name>
    <dbReference type="NCBI Taxonomy" id="2108365"/>
    <lineage>
        <taxon>Bacteria</taxon>
        <taxon>Thermotogati</taxon>
        <taxon>Thermotogota</taxon>
        <taxon>Thermotogae</taxon>
        <taxon>Petrotogales</taxon>
        <taxon>Petrotogaceae</taxon>
        <taxon>Tepiditoga</taxon>
    </lineage>
</organism>
<dbReference type="AlphaFoldDB" id="A0A7G1G390"/>
<name>A0A7G1G390_9BACT</name>
<evidence type="ECO:0000313" key="2">
    <source>
        <dbReference type="EMBL" id="BBE30878.1"/>
    </source>
</evidence>
<dbReference type="Pfam" id="PF10105">
    <property type="entry name" value="DUF2344"/>
    <property type="match status" value="1"/>
</dbReference>
<proteinExistence type="predicted"/>
<accession>A0A7G1G390</accession>
<reference evidence="2 3" key="1">
    <citation type="submission" date="2018-06" db="EMBL/GenBank/DDBJ databases">
        <title>Genome sequencing of Oceanotoga sp. sy52.</title>
        <authorList>
            <person name="Mori K."/>
        </authorList>
    </citation>
    <scope>NUCLEOTIDE SEQUENCE [LARGE SCALE GENOMIC DNA]</scope>
    <source>
        <strain evidence="3">sy52</strain>
    </source>
</reference>
<keyword evidence="3" id="KW-1185">Reference proteome</keyword>
<dbReference type="RefSeq" id="WP_190615945.1">
    <property type="nucleotide sequence ID" value="NZ_AP018712.1"/>
</dbReference>